<dbReference type="AlphaFoldDB" id="A0AA35YS09"/>
<keyword evidence="4 6" id="KW-1133">Transmembrane helix</keyword>
<feature type="transmembrane region" description="Helical" evidence="6">
    <location>
        <begin position="217"/>
        <end position="235"/>
    </location>
</feature>
<evidence type="ECO:0000259" key="9">
    <source>
        <dbReference type="Pfam" id="PF21904"/>
    </source>
</evidence>
<evidence type="ECO:0000256" key="3">
    <source>
        <dbReference type="ARBA" id="ARBA00022729"/>
    </source>
</evidence>
<evidence type="ECO:0000259" key="8">
    <source>
        <dbReference type="Pfam" id="PF06814"/>
    </source>
</evidence>
<dbReference type="InterPro" id="IPR009637">
    <property type="entry name" value="GPR107/GPR108-like"/>
</dbReference>
<dbReference type="GO" id="GO:0005794">
    <property type="term" value="C:Golgi apparatus"/>
    <property type="evidence" value="ECO:0007669"/>
    <property type="project" value="TreeGrafter"/>
</dbReference>
<dbReference type="EMBL" id="OX465080">
    <property type="protein sequence ID" value="CAI9278837.1"/>
    <property type="molecule type" value="Genomic_DNA"/>
</dbReference>
<evidence type="ECO:0000256" key="1">
    <source>
        <dbReference type="ARBA" id="ARBA00004141"/>
    </source>
</evidence>
<dbReference type="PANTHER" id="PTHR21229:SF2">
    <property type="entry name" value="RE59932P"/>
    <property type="match status" value="1"/>
</dbReference>
<evidence type="ECO:0000313" key="11">
    <source>
        <dbReference type="Proteomes" id="UP001177003"/>
    </source>
</evidence>
<proteinExistence type="predicted"/>
<evidence type="ECO:0000313" key="10">
    <source>
        <dbReference type="EMBL" id="CAI9278837.1"/>
    </source>
</evidence>
<keyword evidence="5 6" id="KW-0472">Membrane</keyword>
<feature type="domain" description="GOST seven transmembrane" evidence="8">
    <location>
        <begin position="185"/>
        <end position="336"/>
    </location>
</feature>
<evidence type="ECO:0000256" key="5">
    <source>
        <dbReference type="ARBA" id="ARBA00023136"/>
    </source>
</evidence>
<feature type="signal peptide" evidence="7">
    <location>
        <begin position="1"/>
        <end position="18"/>
    </location>
</feature>
<organism evidence="10 11">
    <name type="scientific">Lactuca saligna</name>
    <name type="common">Willowleaf lettuce</name>
    <dbReference type="NCBI Taxonomy" id="75948"/>
    <lineage>
        <taxon>Eukaryota</taxon>
        <taxon>Viridiplantae</taxon>
        <taxon>Streptophyta</taxon>
        <taxon>Embryophyta</taxon>
        <taxon>Tracheophyta</taxon>
        <taxon>Spermatophyta</taxon>
        <taxon>Magnoliopsida</taxon>
        <taxon>eudicotyledons</taxon>
        <taxon>Gunneridae</taxon>
        <taxon>Pentapetalae</taxon>
        <taxon>asterids</taxon>
        <taxon>campanulids</taxon>
        <taxon>Asterales</taxon>
        <taxon>Asteraceae</taxon>
        <taxon>Cichorioideae</taxon>
        <taxon>Cichorieae</taxon>
        <taxon>Lactucinae</taxon>
        <taxon>Lactuca</taxon>
    </lineage>
</organism>
<evidence type="ECO:0000256" key="4">
    <source>
        <dbReference type="ARBA" id="ARBA00022989"/>
    </source>
</evidence>
<feature type="chain" id="PRO_5041304730" evidence="7">
    <location>
        <begin position="19"/>
        <end position="427"/>
    </location>
</feature>
<dbReference type="InterPro" id="IPR054103">
    <property type="entry name" value="CAND6-7_N"/>
</dbReference>
<dbReference type="Pfam" id="PF06814">
    <property type="entry name" value="GOST_TM"/>
    <property type="match status" value="1"/>
</dbReference>
<feature type="transmembrane region" description="Helical" evidence="6">
    <location>
        <begin position="255"/>
        <end position="278"/>
    </location>
</feature>
<accession>A0AA35YS09</accession>
<feature type="transmembrane region" description="Helical" evidence="6">
    <location>
        <begin position="287"/>
        <end position="306"/>
    </location>
</feature>
<comment type="subcellular location">
    <subcellularLocation>
        <location evidence="1">Membrane</location>
        <topology evidence="1">Multi-pass membrane protein</topology>
    </subcellularLocation>
</comment>
<dbReference type="Proteomes" id="UP001177003">
    <property type="component" value="Chromosome 4"/>
</dbReference>
<name>A0AA35YS09_LACSI</name>
<gene>
    <name evidence="10" type="ORF">LSALG_LOCUS18671</name>
</gene>
<dbReference type="InterPro" id="IPR053937">
    <property type="entry name" value="GOST_TM"/>
</dbReference>
<evidence type="ECO:0000256" key="6">
    <source>
        <dbReference type="SAM" id="Phobius"/>
    </source>
</evidence>
<feature type="transmembrane region" description="Helical" evidence="6">
    <location>
        <begin position="326"/>
        <end position="346"/>
    </location>
</feature>
<sequence length="427" mass="49524">MRILTAVLLLFFFIFIFALPSIADINSVKILSDNRDLILFSKFEYSHTGYVSVAVSSAGISSNSVTSNASQPADPSRVGFFLLSQELSDRYHLQLKFRPNPDLCALDIKNITVLFTFRDLSPPPRSSFNMSYHVTYPDNYLLFFANCNNQSLVTMNVRTELYNLLEDGTTTTKDYLSAREPHPFHYFRFFLIYLCFLGFWTKICFKNQQQRFQMIHLLMYVLLFITVLHFIFAVADQHDIKVTGTHHGWHVVFYIFQFMRNVLLFTIIVLIGVGWCFWKWVLPLRDIWFLTLVILLRVVANVSYIVAEESGLYYEHRVDLDDVISVIDITCCIVICFYTALVCCEFKLAKDASTFLRPFSSLKETSVRPDVFPVLVLVYLMFMASESLEMTIVAKESNSFVFSMVMFYMYRPSVVEDEGENCKKLLV</sequence>
<evidence type="ECO:0000256" key="2">
    <source>
        <dbReference type="ARBA" id="ARBA00022692"/>
    </source>
</evidence>
<dbReference type="GO" id="GO:0016020">
    <property type="term" value="C:membrane"/>
    <property type="evidence" value="ECO:0007669"/>
    <property type="project" value="UniProtKB-SubCell"/>
</dbReference>
<dbReference type="PANTHER" id="PTHR21229">
    <property type="entry name" value="LUNG SEVEN TRANSMEMBRANE RECEPTOR"/>
    <property type="match status" value="1"/>
</dbReference>
<keyword evidence="11" id="KW-1185">Reference proteome</keyword>
<feature type="domain" description="CAND6/7 N-terminal" evidence="9">
    <location>
        <begin position="27"/>
        <end position="163"/>
    </location>
</feature>
<reference evidence="10" key="1">
    <citation type="submission" date="2023-04" db="EMBL/GenBank/DDBJ databases">
        <authorList>
            <person name="Vijverberg K."/>
            <person name="Xiong W."/>
            <person name="Schranz E."/>
        </authorList>
    </citation>
    <scope>NUCLEOTIDE SEQUENCE</scope>
</reference>
<keyword evidence="3 7" id="KW-0732">Signal</keyword>
<keyword evidence="2 6" id="KW-0812">Transmembrane</keyword>
<protein>
    <submittedName>
        <fullName evidence="10">Uncharacterized protein</fullName>
    </submittedName>
</protein>
<evidence type="ECO:0000256" key="7">
    <source>
        <dbReference type="SAM" id="SignalP"/>
    </source>
</evidence>
<feature type="transmembrane region" description="Helical" evidence="6">
    <location>
        <begin position="186"/>
        <end position="205"/>
    </location>
</feature>
<dbReference type="Pfam" id="PF21904">
    <property type="entry name" value="CAND6-7_N"/>
    <property type="match status" value="1"/>
</dbReference>